<proteinExistence type="predicted"/>
<evidence type="ECO:0000313" key="3">
    <source>
        <dbReference type="Proteomes" id="UP000037460"/>
    </source>
</evidence>
<feature type="compositionally biased region" description="Basic and acidic residues" evidence="1">
    <location>
        <begin position="95"/>
        <end position="104"/>
    </location>
</feature>
<dbReference type="Proteomes" id="UP000037460">
    <property type="component" value="Unassembled WGS sequence"/>
</dbReference>
<sequence length="104" mass="10375">MAPSTALPWRQRLAGFCGEGSTLRSLYPLYPLYSLYPLYADGESGGAGAAGGPGAVFGGGAATAAAAGRGAERADDRGVAHGGASSSPDAPESWLKPEPEPVPE</sequence>
<feature type="compositionally biased region" description="Basic and acidic residues" evidence="1">
    <location>
        <begin position="70"/>
        <end position="79"/>
    </location>
</feature>
<dbReference type="EMBL" id="JWZX01000972">
    <property type="protein sequence ID" value="KOO35136.1"/>
    <property type="molecule type" value="Genomic_DNA"/>
</dbReference>
<gene>
    <name evidence="2" type="ORF">Ctob_013393</name>
</gene>
<protein>
    <submittedName>
        <fullName evidence="2">Uncharacterized protein</fullName>
    </submittedName>
</protein>
<keyword evidence="3" id="KW-1185">Reference proteome</keyword>
<evidence type="ECO:0000256" key="1">
    <source>
        <dbReference type="SAM" id="MobiDB-lite"/>
    </source>
</evidence>
<name>A0A0M0K8F5_9EUKA</name>
<comment type="caution">
    <text evidence="2">The sequence shown here is derived from an EMBL/GenBank/DDBJ whole genome shotgun (WGS) entry which is preliminary data.</text>
</comment>
<organism evidence="2 3">
    <name type="scientific">Chrysochromulina tobinii</name>
    <dbReference type="NCBI Taxonomy" id="1460289"/>
    <lineage>
        <taxon>Eukaryota</taxon>
        <taxon>Haptista</taxon>
        <taxon>Haptophyta</taxon>
        <taxon>Prymnesiophyceae</taxon>
        <taxon>Prymnesiales</taxon>
        <taxon>Chrysochromulinaceae</taxon>
        <taxon>Chrysochromulina</taxon>
    </lineage>
</organism>
<dbReference type="AlphaFoldDB" id="A0A0M0K8F5"/>
<reference evidence="3" key="1">
    <citation type="journal article" date="2015" name="PLoS Genet.">
        <title>Genome Sequence and Transcriptome Analyses of Chrysochromulina tobin: Metabolic Tools for Enhanced Algal Fitness in the Prominent Order Prymnesiales (Haptophyceae).</title>
        <authorList>
            <person name="Hovde B.T."/>
            <person name="Deodato C.R."/>
            <person name="Hunsperger H.M."/>
            <person name="Ryken S.A."/>
            <person name="Yost W."/>
            <person name="Jha R.K."/>
            <person name="Patterson J."/>
            <person name="Monnat R.J. Jr."/>
            <person name="Barlow S.B."/>
            <person name="Starkenburg S.R."/>
            <person name="Cattolico R.A."/>
        </authorList>
    </citation>
    <scope>NUCLEOTIDE SEQUENCE</scope>
    <source>
        <strain evidence="3">CCMP291</strain>
    </source>
</reference>
<evidence type="ECO:0000313" key="2">
    <source>
        <dbReference type="EMBL" id="KOO35136.1"/>
    </source>
</evidence>
<accession>A0A0M0K8F5</accession>
<feature type="region of interest" description="Disordered" evidence="1">
    <location>
        <begin position="62"/>
        <end position="104"/>
    </location>
</feature>